<reference evidence="2" key="1">
    <citation type="submission" date="2018-09" db="EMBL/GenBank/DDBJ databases">
        <title>Paracoccus onubensis nov. sp. a moderate halophilic bacterium isolated from Gruta de las Maravillas (Aracena, Spain).</title>
        <authorList>
            <person name="Jurado V."/>
            <person name="Gutierrez-Patricio S."/>
            <person name="Gonzalez-Pimentel J.L."/>
            <person name="Miller A.Z."/>
            <person name="Laiz L."/>
            <person name="Saiz-Jimenez C."/>
        </authorList>
    </citation>
    <scope>NUCLEOTIDE SEQUENCE [LARGE SCALE GENOMIC DNA]</scope>
    <source>
        <strain evidence="2">DSM 26381</strain>
    </source>
</reference>
<organism evidence="1 2">
    <name type="scientific">Paracoccus siganidrum</name>
    <dbReference type="NCBI Taxonomy" id="1276757"/>
    <lineage>
        <taxon>Bacteria</taxon>
        <taxon>Pseudomonadati</taxon>
        <taxon>Pseudomonadota</taxon>
        <taxon>Alphaproteobacteria</taxon>
        <taxon>Rhodobacterales</taxon>
        <taxon>Paracoccaceae</taxon>
        <taxon>Paracoccus</taxon>
    </lineage>
</organism>
<protein>
    <submittedName>
        <fullName evidence="1">Uncharacterized protein</fullName>
    </submittedName>
</protein>
<sequence length="119" mass="13039">MLRRGGYDFIQRIDVETARGFPSQWRAGEPGAAALMEYLGHVLRTGDCSQSIEEFARARFDYGAWLAVGATSEGQPTFAVVVLRDLGDDNFDMKGAASVLRILGGMADPMPKILTERRA</sequence>
<proteinExistence type="predicted"/>
<dbReference type="Proteomes" id="UP000283587">
    <property type="component" value="Unassembled WGS sequence"/>
</dbReference>
<evidence type="ECO:0000313" key="2">
    <source>
        <dbReference type="Proteomes" id="UP000283587"/>
    </source>
</evidence>
<gene>
    <name evidence="1" type="ORF">D3P05_08455</name>
</gene>
<keyword evidence="2" id="KW-1185">Reference proteome</keyword>
<name>A0A419A833_9RHOB</name>
<dbReference type="EMBL" id="QZEW01000029">
    <property type="protein sequence ID" value="RJL17994.1"/>
    <property type="molecule type" value="Genomic_DNA"/>
</dbReference>
<comment type="caution">
    <text evidence="1">The sequence shown here is derived from an EMBL/GenBank/DDBJ whole genome shotgun (WGS) entry which is preliminary data.</text>
</comment>
<dbReference type="AlphaFoldDB" id="A0A419A833"/>
<accession>A0A419A833</accession>
<evidence type="ECO:0000313" key="1">
    <source>
        <dbReference type="EMBL" id="RJL17994.1"/>
    </source>
</evidence>